<protein>
    <submittedName>
        <fullName evidence="4">Uncharacterized protein</fullName>
    </submittedName>
</protein>
<keyword evidence="5" id="KW-1185">Reference proteome</keyword>
<evidence type="ECO:0000256" key="3">
    <source>
        <dbReference type="SAM" id="SignalP"/>
    </source>
</evidence>
<organism evidence="4 5">
    <name type="scientific">Malassezia brasiliensis</name>
    <dbReference type="NCBI Taxonomy" id="1821822"/>
    <lineage>
        <taxon>Eukaryota</taxon>
        <taxon>Fungi</taxon>
        <taxon>Dikarya</taxon>
        <taxon>Basidiomycota</taxon>
        <taxon>Ustilaginomycotina</taxon>
        <taxon>Malasseziomycetes</taxon>
        <taxon>Malasseziales</taxon>
        <taxon>Malasseziaceae</taxon>
        <taxon>Malassezia</taxon>
    </lineage>
</organism>
<feature type="chain" id="PRO_5042248158" evidence="3">
    <location>
        <begin position="22"/>
        <end position="124"/>
    </location>
</feature>
<sequence length="124" mass="12321">MRSVASFAVLALIAAATLVSANQETSKHLLFGRQDTTVAGGAALGGGGGSPTTHVSMESIDGYTPPPSSSTPTPTNFKSGTILQKSQISGYNAALEATNTAGLGAAPTFLLTLALVSMAGVVLL</sequence>
<gene>
    <name evidence="4" type="ORF">MBRA1_002002</name>
</gene>
<keyword evidence="3" id="KW-0732">Signal</keyword>
<evidence type="ECO:0000313" key="4">
    <source>
        <dbReference type="EMBL" id="WFC95354.1"/>
    </source>
</evidence>
<dbReference type="Proteomes" id="UP001216638">
    <property type="component" value="Chromosome 2"/>
</dbReference>
<keyword evidence="2" id="KW-1133">Transmembrane helix</keyword>
<dbReference type="AlphaFoldDB" id="A0AAF0INQ3"/>
<feature type="region of interest" description="Disordered" evidence="1">
    <location>
        <begin position="41"/>
        <end position="79"/>
    </location>
</feature>
<feature type="signal peptide" evidence="3">
    <location>
        <begin position="1"/>
        <end position="21"/>
    </location>
</feature>
<evidence type="ECO:0000256" key="2">
    <source>
        <dbReference type="SAM" id="Phobius"/>
    </source>
</evidence>
<keyword evidence="2" id="KW-0472">Membrane</keyword>
<feature type="transmembrane region" description="Helical" evidence="2">
    <location>
        <begin position="101"/>
        <end position="123"/>
    </location>
</feature>
<accession>A0AAF0INQ3</accession>
<proteinExistence type="predicted"/>
<name>A0AAF0INQ3_9BASI</name>
<evidence type="ECO:0000256" key="1">
    <source>
        <dbReference type="SAM" id="MobiDB-lite"/>
    </source>
</evidence>
<keyword evidence="2" id="KW-0812">Transmembrane</keyword>
<reference evidence="4" key="1">
    <citation type="submission" date="2023-03" db="EMBL/GenBank/DDBJ databases">
        <title>Mating type loci evolution in Malassezia.</title>
        <authorList>
            <person name="Coelho M.A."/>
        </authorList>
    </citation>
    <scope>NUCLEOTIDE SEQUENCE</scope>
    <source>
        <strain evidence="4">CBS 14135</strain>
    </source>
</reference>
<evidence type="ECO:0000313" key="5">
    <source>
        <dbReference type="Proteomes" id="UP001216638"/>
    </source>
</evidence>
<dbReference type="EMBL" id="CP119952">
    <property type="protein sequence ID" value="WFC95354.1"/>
    <property type="molecule type" value="Genomic_DNA"/>
</dbReference>